<feature type="region of interest" description="Disordered" evidence="1">
    <location>
        <begin position="1"/>
        <end position="149"/>
    </location>
</feature>
<accession>A0AA40CD63</accession>
<feature type="compositionally biased region" description="Polar residues" evidence="1">
    <location>
        <begin position="66"/>
        <end position="78"/>
    </location>
</feature>
<gene>
    <name evidence="2" type="ORF">B0T17DRAFT_7305</name>
</gene>
<organism evidence="2 3">
    <name type="scientific">Bombardia bombarda</name>
    <dbReference type="NCBI Taxonomy" id="252184"/>
    <lineage>
        <taxon>Eukaryota</taxon>
        <taxon>Fungi</taxon>
        <taxon>Dikarya</taxon>
        <taxon>Ascomycota</taxon>
        <taxon>Pezizomycotina</taxon>
        <taxon>Sordariomycetes</taxon>
        <taxon>Sordariomycetidae</taxon>
        <taxon>Sordariales</taxon>
        <taxon>Lasiosphaeriaceae</taxon>
        <taxon>Bombardia</taxon>
    </lineage>
</organism>
<name>A0AA40CD63_9PEZI</name>
<keyword evidence="3" id="KW-1185">Reference proteome</keyword>
<feature type="compositionally biased region" description="Low complexity" evidence="1">
    <location>
        <begin position="79"/>
        <end position="104"/>
    </location>
</feature>
<evidence type="ECO:0000256" key="1">
    <source>
        <dbReference type="SAM" id="MobiDB-lite"/>
    </source>
</evidence>
<comment type="caution">
    <text evidence="2">The sequence shown here is derived from an EMBL/GenBank/DDBJ whole genome shotgun (WGS) entry which is preliminary data.</text>
</comment>
<protein>
    <submittedName>
        <fullName evidence="2">Uncharacterized protein</fullName>
    </submittedName>
</protein>
<evidence type="ECO:0000313" key="3">
    <source>
        <dbReference type="Proteomes" id="UP001174934"/>
    </source>
</evidence>
<dbReference type="Proteomes" id="UP001174934">
    <property type="component" value="Unassembled WGS sequence"/>
</dbReference>
<proteinExistence type="predicted"/>
<feature type="region of interest" description="Disordered" evidence="1">
    <location>
        <begin position="213"/>
        <end position="240"/>
    </location>
</feature>
<reference evidence="2" key="1">
    <citation type="submission" date="2023-06" db="EMBL/GenBank/DDBJ databases">
        <title>Genome-scale phylogeny and comparative genomics of the fungal order Sordariales.</title>
        <authorList>
            <consortium name="Lawrence Berkeley National Laboratory"/>
            <person name="Hensen N."/>
            <person name="Bonometti L."/>
            <person name="Westerberg I."/>
            <person name="Brannstrom I.O."/>
            <person name="Guillou S."/>
            <person name="Cros-Aarteil S."/>
            <person name="Calhoun S."/>
            <person name="Haridas S."/>
            <person name="Kuo A."/>
            <person name="Mondo S."/>
            <person name="Pangilinan J."/>
            <person name="Riley R."/>
            <person name="LaButti K."/>
            <person name="Andreopoulos B."/>
            <person name="Lipzen A."/>
            <person name="Chen C."/>
            <person name="Yanf M."/>
            <person name="Daum C."/>
            <person name="Ng V."/>
            <person name="Clum A."/>
            <person name="Steindorff A."/>
            <person name="Ohm R."/>
            <person name="Martin F."/>
            <person name="Silar P."/>
            <person name="Natvig D."/>
            <person name="Lalanne C."/>
            <person name="Gautier V."/>
            <person name="Ament-velasquez S.L."/>
            <person name="Kruys A."/>
            <person name="Hutchinson M.I."/>
            <person name="Powell A.J."/>
            <person name="Barry K."/>
            <person name="Miller A.N."/>
            <person name="Grigoriev I.V."/>
            <person name="Debuchy R."/>
            <person name="Gladieux P."/>
            <person name="Thoren M.H."/>
            <person name="Johannesson H."/>
        </authorList>
    </citation>
    <scope>NUCLEOTIDE SEQUENCE</scope>
    <source>
        <strain evidence="2">SMH3391-2</strain>
    </source>
</reference>
<dbReference type="EMBL" id="JAULSR010000001">
    <property type="protein sequence ID" value="KAK0634461.1"/>
    <property type="molecule type" value="Genomic_DNA"/>
</dbReference>
<sequence>MDSTLDEHSIPSITSETAPLIEPTANDSDSDMDLFQVPLKRRTSSSQQSQSRSLLSPPSRRHGMRSTFTPPASSAITNSTRQRSATISSSSQNNSNSPPQTTSAGTDGDAHGTPPSSVYPSPPLPGGGGADKNLKRFEHHRPPPIPPVSLARRRRLHGQGLHARLPLHGGNSNNTTVNPKDLELHPAPLTLALNNVNTQPVQLDTPLPVLETQTQPKKEWTPVSPPPTDRASQVRATPDSAYDRAREVEVHRSEWKHAVYRFPLKGKEHWVVDCDLTESSHARLADIARRSSEGWEWNGDYELANIYRVLGMVHKKLMEEMRMERLRAGG</sequence>
<dbReference type="AlphaFoldDB" id="A0AA40CD63"/>
<feature type="compositionally biased region" description="Low complexity" evidence="1">
    <location>
        <begin position="44"/>
        <end position="58"/>
    </location>
</feature>
<evidence type="ECO:0000313" key="2">
    <source>
        <dbReference type="EMBL" id="KAK0634461.1"/>
    </source>
</evidence>